<evidence type="ECO:0000256" key="1">
    <source>
        <dbReference type="ARBA" id="ARBA00004613"/>
    </source>
</evidence>
<comment type="caution">
    <text evidence="7">The sequence shown here is derived from an EMBL/GenBank/DDBJ whole genome shotgun (WGS) entry which is preliminary data.</text>
</comment>
<dbReference type="Gramene" id="Psat5g154000.1">
    <property type="protein sequence ID" value="Psat5g154000.1.cds"/>
    <property type="gene ID" value="Psat5g154000"/>
</dbReference>
<protein>
    <recommendedName>
        <fullName evidence="9">Gamma-interferon-inducible lysosomal thiol reductase</fullName>
    </recommendedName>
</protein>
<evidence type="ECO:0000256" key="5">
    <source>
        <dbReference type="ARBA" id="ARBA00023180"/>
    </source>
</evidence>
<feature type="chain" id="PRO_5039557458" description="Gamma-interferon-inducible lysosomal thiol reductase" evidence="6">
    <location>
        <begin position="27"/>
        <end position="254"/>
    </location>
</feature>
<dbReference type="Pfam" id="PF03227">
    <property type="entry name" value="GILT"/>
    <property type="match status" value="1"/>
</dbReference>
<dbReference type="Gramene" id="Psat05G0438800-T1">
    <property type="protein sequence ID" value="KAI5408522.1"/>
    <property type="gene ID" value="KIW84_054388"/>
</dbReference>
<dbReference type="Gene3D" id="3.40.30.10">
    <property type="entry name" value="Glutaredoxin"/>
    <property type="match status" value="1"/>
</dbReference>
<reference evidence="7 8" key="1">
    <citation type="journal article" date="2022" name="Nat. Genet.">
        <title>Improved pea reference genome and pan-genome highlight genomic features and evolutionary characteristics.</title>
        <authorList>
            <person name="Yang T."/>
            <person name="Liu R."/>
            <person name="Luo Y."/>
            <person name="Hu S."/>
            <person name="Wang D."/>
            <person name="Wang C."/>
            <person name="Pandey M.K."/>
            <person name="Ge S."/>
            <person name="Xu Q."/>
            <person name="Li N."/>
            <person name="Li G."/>
            <person name="Huang Y."/>
            <person name="Saxena R.K."/>
            <person name="Ji Y."/>
            <person name="Li M."/>
            <person name="Yan X."/>
            <person name="He Y."/>
            <person name="Liu Y."/>
            <person name="Wang X."/>
            <person name="Xiang C."/>
            <person name="Varshney R.K."/>
            <person name="Ding H."/>
            <person name="Gao S."/>
            <person name="Zong X."/>
        </authorList>
    </citation>
    <scope>NUCLEOTIDE SEQUENCE [LARGE SCALE GENOMIC DNA]</scope>
    <source>
        <strain evidence="7 8">cv. Zhongwan 6</strain>
    </source>
</reference>
<evidence type="ECO:0008006" key="9">
    <source>
        <dbReference type="Google" id="ProtNLM"/>
    </source>
</evidence>
<dbReference type="GO" id="GO:0016671">
    <property type="term" value="F:oxidoreductase activity, acting on a sulfur group of donors, disulfide as acceptor"/>
    <property type="evidence" value="ECO:0007669"/>
    <property type="project" value="InterPro"/>
</dbReference>
<accession>A0A9D4WV69</accession>
<dbReference type="AlphaFoldDB" id="A0A9D4WV69"/>
<evidence type="ECO:0000256" key="2">
    <source>
        <dbReference type="ARBA" id="ARBA00005679"/>
    </source>
</evidence>
<dbReference type="InterPro" id="IPR004911">
    <property type="entry name" value="Interferon-induced_GILT"/>
</dbReference>
<evidence type="ECO:0000313" key="8">
    <source>
        <dbReference type="Proteomes" id="UP001058974"/>
    </source>
</evidence>
<dbReference type="OrthoDB" id="958254at2759"/>
<evidence type="ECO:0000256" key="6">
    <source>
        <dbReference type="SAM" id="SignalP"/>
    </source>
</evidence>
<evidence type="ECO:0000256" key="3">
    <source>
        <dbReference type="ARBA" id="ARBA00022525"/>
    </source>
</evidence>
<gene>
    <name evidence="7" type="ORF">KIW84_054388</name>
</gene>
<dbReference type="GO" id="GO:0005576">
    <property type="term" value="C:extracellular region"/>
    <property type="evidence" value="ECO:0007669"/>
    <property type="project" value="UniProtKB-SubCell"/>
</dbReference>
<comment type="similarity">
    <text evidence="2">Belongs to the GILT family.</text>
</comment>
<dbReference type="Proteomes" id="UP001058974">
    <property type="component" value="Chromosome 5"/>
</dbReference>
<organism evidence="7 8">
    <name type="scientific">Pisum sativum</name>
    <name type="common">Garden pea</name>
    <name type="synonym">Lathyrus oleraceus</name>
    <dbReference type="NCBI Taxonomy" id="3888"/>
    <lineage>
        <taxon>Eukaryota</taxon>
        <taxon>Viridiplantae</taxon>
        <taxon>Streptophyta</taxon>
        <taxon>Embryophyta</taxon>
        <taxon>Tracheophyta</taxon>
        <taxon>Spermatophyta</taxon>
        <taxon>Magnoliopsida</taxon>
        <taxon>eudicotyledons</taxon>
        <taxon>Gunneridae</taxon>
        <taxon>Pentapetalae</taxon>
        <taxon>rosids</taxon>
        <taxon>fabids</taxon>
        <taxon>Fabales</taxon>
        <taxon>Fabaceae</taxon>
        <taxon>Papilionoideae</taxon>
        <taxon>50 kb inversion clade</taxon>
        <taxon>NPAAA clade</taxon>
        <taxon>Hologalegina</taxon>
        <taxon>IRL clade</taxon>
        <taxon>Fabeae</taxon>
        <taxon>Lathyrus</taxon>
    </lineage>
</organism>
<evidence type="ECO:0000256" key="4">
    <source>
        <dbReference type="ARBA" id="ARBA00022729"/>
    </source>
</evidence>
<keyword evidence="3" id="KW-0964">Secreted</keyword>
<keyword evidence="4 6" id="KW-0732">Signal</keyword>
<sequence>MVSSNTLSLSLILFLSFSSFFSPSQSHDKVSLELYYESLCPYCANFIVNYLPQIFQQEDLLSIVDLKLVPWGNAKLRDNSTIVCQHGEYECLLDTIEGCAIDTWPQPNKHFPFIYCVENLAHQGRREEWESCYEKVGLNSSTVNDCYRSERGKQLHLKHADETNALQPPHTYVPWVVVDGEPLYDDYRSFISYICKAYKGTDAPKSCTQTSYISTAGKVETKAKHLYCVMEKVMPTWNKIRSTVASWMNLVGAI</sequence>
<dbReference type="EMBL" id="JAMSHJ010000005">
    <property type="protein sequence ID" value="KAI5408522.1"/>
    <property type="molecule type" value="Genomic_DNA"/>
</dbReference>
<keyword evidence="8" id="KW-1185">Reference proteome</keyword>
<feature type="signal peptide" evidence="6">
    <location>
        <begin position="1"/>
        <end position="26"/>
    </location>
</feature>
<dbReference type="InterPro" id="IPR036249">
    <property type="entry name" value="Thioredoxin-like_sf"/>
</dbReference>
<dbReference type="SUPFAM" id="SSF52833">
    <property type="entry name" value="Thioredoxin-like"/>
    <property type="match status" value="1"/>
</dbReference>
<comment type="subcellular location">
    <subcellularLocation>
        <location evidence="1">Secreted</location>
    </subcellularLocation>
</comment>
<dbReference type="PANTHER" id="PTHR13234:SF8">
    <property type="entry name" value="GAMMA-INTERFERON-INDUCIBLE LYSOSOMAL THIOL REDUCTASE"/>
    <property type="match status" value="1"/>
</dbReference>
<keyword evidence="5" id="KW-0325">Glycoprotein</keyword>
<evidence type="ECO:0000313" key="7">
    <source>
        <dbReference type="EMBL" id="KAI5408522.1"/>
    </source>
</evidence>
<dbReference type="PANTHER" id="PTHR13234">
    <property type="entry name" value="GAMMA-INTERFERON INDUCIBLE LYSOSOMAL THIOL REDUCTASE GILT"/>
    <property type="match status" value="1"/>
</dbReference>
<name>A0A9D4WV69_PEA</name>
<proteinExistence type="inferred from homology"/>